<dbReference type="InterPro" id="IPR025857">
    <property type="entry name" value="MacB_PCD"/>
</dbReference>
<feature type="transmembrane region" description="Helical" evidence="7">
    <location>
        <begin position="373"/>
        <end position="399"/>
    </location>
</feature>
<dbReference type="OrthoDB" id="9780560at2"/>
<comment type="similarity">
    <text evidence="6">Belongs to the ABC-4 integral membrane protein family.</text>
</comment>
<feature type="transmembrane region" description="Helical" evidence="7">
    <location>
        <begin position="16"/>
        <end position="37"/>
    </location>
</feature>
<keyword evidence="4 7" id="KW-1133">Transmembrane helix</keyword>
<evidence type="ECO:0000256" key="4">
    <source>
        <dbReference type="ARBA" id="ARBA00022989"/>
    </source>
</evidence>
<dbReference type="RefSeq" id="WP_094689483.1">
    <property type="nucleotide sequence ID" value="NZ_JACBYZ010000001.1"/>
</dbReference>
<evidence type="ECO:0000256" key="7">
    <source>
        <dbReference type="SAM" id="Phobius"/>
    </source>
</evidence>
<dbReference type="GO" id="GO:0022857">
    <property type="term" value="F:transmembrane transporter activity"/>
    <property type="evidence" value="ECO:0007669"/>
    <property type="project" value="TreeGrafter"/>
</dbReference>
<keyword evidence="3 7" id="KW-0812">Transmembrane</keyword>
<evidence type="ECO:0000256" key="3">
    <source>
        <dbReference type="ARBA" id="ARBA00022692"/>
    </source>
</evidence>
<evidence type="ECO:0000256" key="6">
    <source>
        <dbReference type="ARBA" id="ARBA00038076"/>
    </source>
</evidence>
<dbReference type="InterPro" id="IPR050250">
    <property type="entry name" value="Macrolide_Exporter_MacB"/>
</dbReference>
<dbReference type="Pfam" id="PF02687">
    <property type="entry name" value="FtsX"/>
    <property type="match status" value="2"/>
</dbReference>
<accession>A0A261FA71</accession>
<evidence type="ECO:0000313" key="11">
    <source>
        <dbReference type="Proteomes" id="UP000228976"/>
    </source>
</evidence>
<feature type="domain" description="ABC3 transporter permease C-terminal" evidence="8">
    <location>
        <begin position="377"/>
        <end position="502"/>
    </location>
</feature>
<feature type="domain" description="MacB-like periplasmic core" evidence="9">
    <location>
        <begin position="21"/>
        <end position="205"/>
    </location>
</feature>
<keyword evidence="11" id="KW-1185">Reference proteome</keyword>
<gene>
    <name evidence="10" type="ORF">AEAE_0371</name>
</gene>
<reference evidence="10 11" key="1">
    <citation type="journal article" date="2017" name="BMC Genomics">
        <title>Comparative genomic and phylogenomic analyses of the Bifidobacteriaceae family.</title>
        <authorList>
            <person name="Lugli G.A."/>
            <person name="Milani C."/>
            <person name="Turroni F."/>
            <person name="Duranti S."/>
            <person name="Mancabelli L."/>
            <person name="Mangifesta M."/>
            <person name="Ferrario C."/>
            <person name="Modesto M."/>
            <person name="Mattarelli P."/>
            <person name="Jiri K."/>
            <person name="van Sinderen D."/>
            <person name="Ventura M."/>
        </authorList>
    </citation>
    <scope>NUCLEOTIDE SEQUENCE [LARGE SCALE GENOMIC DNA]</scope>
    <source>
        <strain evidence="10 11">LMG 21773</strain>
    </source>
</reference>
<dbReference type="PANTHER" id="PTHR30572">
    <property type="entry name" value="MEMBRANE COMPONENT OF TRANSPORTER-RELATED"/>
    <property type="match status" value="1"/>
</dbReference>
<feature type="transmembrane region" description="Helical" evidence="7">
    <location>
        <begin position="468"/>
        <end position="497"/>
    </location>
</feature>
<dbReference type="GO" id="GO:0005886">
    <property type="term" value="C:plasma membrane"/>
    <property type="evidence" value="ECO:0007669"/>
    <property type="project" value="UniProtKB-SubCell"/>
</dbReference>
<organism evidence="10 11">
    <name type="scientific">Aeriscardovia aeriphila</name>
    <dbReference type="NCBI Taxonomy" id="218139"/>
    <lineage>
        <taxon>Bacteria</taxon>
        <taxon>Bacillati</taxon>
        <taxon>Actinomycetota</taxon>
        <taxon>Actinomycetes</taxon>
        <taxon>Bifidobacteriales</taxon>
        <taxon>Bifidobacteriaceae</taxon>
        <taxon>Aeriscardovia</taxon>
    </lineage>
</organism>
<dbReference type="Proteomes" id="UP000228976">
    <property type="component" value="Unassembled WGS sequence"/>
</dbReference>
<comment type="subcellular location">
    <subcellularLocation>
        <location evidence="1">Cell membrane</location>
        <topology evidence="1">Multi-pass membrane protein</topology>
    </subcellularLocation>
</comment>
<name>A0A261FA71_9BIFI</name>
<feature type="transmembrane region" description="Helical" evidence="7">
    <location>
        <begin position="621"/>
        <end position="640"/>
    </location>
</feature>
<evidence type="ECO:0000256" key="5">
    <source>
        <dbReference type="ARBA" id="ARBA00023136"/>
    </source>
</evidence>
<dbReference type="InterPro" id="IPR003838">
    <property type="entry name" value="ABC3_permease_C"/>
</dbReference>
<evidence type="ECO:0000256" key="1">
    <source>
        <dbReference type="ARBA" id="ARBA00004651"/>
    </source>
</evidence>
<feature type="transmembrane region" description="Helical" evidence="7">
    <location>
        <begin position="904"/>
        <end position="933"/>
    </location>
</feature>
<dbReference type="EMBL" id="MWWU01000002">
    <property type="protein sequence ID" value="OZG55883.1"/>
    <property type="molecule type" value="Genomic_DNA"/>
</dbReference>
<evidence type="ECO:0000259" key="8">
    <source>
        <dbReference type="Pfam" id="PF02687"/>
    </source>
</evidence>
<evidence type="ECO:0000256" key="2">
    <source>
        <dbReference type="ARBA" id="ARBA00022475"/>
    </source>
</evidence>
<comment type="caution">
    <text evidence="10">The sequence shown here is derived from an EMBL/GenBank/DDBJ whole genome shotgun (WGS) entry which is preliminary data.</text>
</comment>
<feature type="transmembrane region" description="Helical" evidence="7">
    <location>
        <begin position="561"/>
        <end position="583"/>
    </location>
</feature>
<feature type="transmembrane region" description="Helical" evidence="7">
    <location>
        <begin position="853"/>
        <end position="881"/>
    </location>
</feature>
<evidence type="ECO:0000259" key="9">
    <source>
        <dbReference type="Pfam" id="PF12704"/>
    </source>
</evidence>
<dbReference type="Pfam" id="PF12704">
    <property type="entry name" value="MacB_PCD"/>
    <property type="match status" value="1"/>
</dbReference>
<keyword evidence="5 7" id="KW-0472">Membrane</keyword>
<feature type="transmembrane region" description="Helical" evidence="7">
    <location>
        <begin position="945"/>
        <end position="968"/>
    </location>
</feature>
<proteinExistence type="inferred from homology"/>
<keyword evidence="2" id="KW-1003">Cell membrane</keyword>
<dbReference type="PANTHER" id="PTHR30572:SF4">
    <property type="entry name" value="ABC TRANSPORTER PERMEASE YTRF"/>
    <property type="match status" value="1"/>
</dbReference>
<protein>
    <submittedName>
        <fullName evidence="10">ABC transporter permease</fullName>
    </submittedName>
</protein>
<feature type="transmembrane region" description="Helical" evidence="7">
    <location>
        <begin position="424"/>
        <end position="448"/>
    </location>
</feature>
<feature type="domain" description="ABC3 transporter permease C-terminal" evidence="8">
    <location>
        <begin position="859"/>
        <end position="978"/>
    </location>
</feature>
<dbReference type="AlphaFoldDB" id="A0A261FA71"/>
<feature type="transmembrane region" description="Helical" evidence="7">
    <location>
        <begin position="518"/>
        <end position="541"/>
    </location>
</feature>
<evidence type="ECO:0000313" key="10">
    <source>
        <dbReference type="EMBL" id="OZG55883.1"/>
    </source>
</evidence>
<sequence>MIRIALKMMRKNVRQLIPAGIAIIVGTAFLAATFLFGNSLDRSMRDQISAAYGTANFIVEDNRYANVQTYATEGEAKAAAQEQENIDNPVLSDVIQQARNEKVASYRLDTSSVAVVTTQRTNKTATSTMIPMGSDASIMPLKLVKGRYPTKPGEIALDQRRVAKQGWKLGDEVTYALQTWAGPDSTSAQESYVKAKVVGFVSDPNHAFPLAASVSVASQDDFVAASVESIIKLNIAGVVSTYQSLAEQKQQLEEQKANPEKFKNADETSLVTQNDVKETEGYYNDTVKETGMDFMQAQAWLAQYKAHEITPDANTYNTRDFSVNGLYLRAKDGVTTQQLAQIFPKKLWKVTTRSASEKKAMDNLGNGTDFVRIFLLTFGLLALFVAALVISNTFQVLVAQRRRTLALLRAIGAKKKQLYHMVEWEAIALGLVSSALGVGVACLIIFILDATNVTFGANEVQSGVQFFFIPSNLVFSVPMIAGTVITLIASLTAARLATKVTPLEALRPMDQIPTKKAGFLRAALSVLLMLIGGALVAWVVYATNSDMVMKAKNINQMAMTVVGLAVLGCALLLVGLIISAIWWMPVLMKIGNAVASHVGPASRVAAANVSRNPRRVASTGVALLIGVTLVSTIATGAATVKTTMNSILDNKFSVDMNVVSSKLTASKVKSVRSVDGVEGAGLVYKTFAEVDKPALQDDSATVVSISAQDRRDVIRGAAATASLPRGSALMSSDKVKKWGKRQLKSGDKITLTVDGDVQADGTVKKDQLTFTVKIVDFRLPDGASESPVLLVNPQDLPQSVKVASNARMWAKISENINIVQLMSDIPDEIGDGEAYVMGPAVERQLMNLIIDRMMISLIALLAVAVLIALVGVANTLSLSVIERTRESATLRAVGMTRGQLKRSLAVEALIISIVASLAGIILGTTFGGFGAWVVLQSAFGKTTLMINWTISAIIVVVALVAALISSVAPARRAIKTPPVEALAEA</sequence>